<keyword evidence="2 4" id="KW-0238">DNA-binding</keyword>
<dbReference type="InterPro" id="IPR009057">
    <property type="entry name" value="Homeodomain-like_sf"/>
</dbReference>
<accession>A0A8J3ALC0</accession>
<keyword evidence="3" id="KW-0804">Transcription</keyword>
<dbReference type="RefSeq" id="WP_088000028.1">
    <property type="nucleotide sequence ID" value="NZ_BMHB01000001.1"/>
</dbReference>
<dbReference type="InterPro" id="IPR054156">
    <property type="entry name" value="YxaF_TetR_C"/>
</dbReference>
<dbReference type="InterPro" id="IPR036271">
    <property type="entry name" value="Tet_transcr_reg_TetR-rel_C_sf"/>
</dbReference>
<dbReference type="Pfam" id="PF21993">
    <property type="entry name" value="TetR_C_13_2"/>
    <property type="match status" value="1"/>
</dbReference>
<dbReference type="Gene3D" id="1.10.357.10">
    <property type="entry name" value="Tetracycline Repressor, domain 2"/>
    <property type="match status" value="1"/>
</dbReference>
<keyword evidence="7" id="KW-1185">Reference proteome</keyword>
<gene>
    <name evidence="6" type="ORF">GCM10007380_25060</name>
</gene>
<evidence type="ECO:0000259" key="5">
    <source>
        <dbReference type="PROSITE" id="PS50977"/>
    </source>
</evidence>
<dbReference type="SUPFAM" id="SSF48498">
    <property type="entry name" value="Tetracyclin repressor-like, C-terminal domain"/>
    <property type="match status" value="1"/>
</dbReference>
<feature type="DNA-binding region" description="H-T-H motif" evidence="4">
    <location>
        <begin position="27"/>
        <end position="46"/>
    </location>
</feature>
<dbReference type="Proteomes" id="UP000626244">
    <property type="component" value="Unassembled WGS sequence"/>
</dbReference>
<name>A0A8J3ALC0_9BACI</name>
<organism evidence="6 7">
    <name type="scientific">Gottfriedia solisilvae</name>
    <dbReference type="NCBI Taxonomy" id="1516104"/>
    <lineage>
        <taxon>Bacteria</taxon>
        <taxon>Bacillati</taxon>
        <taxon>Bacillota</taxon>
        <taxon>Bacilli</taxon>
        <taxon>Bacillales</taxon>
        <taxon>Bacillaceae</taxon>
        <taxon>Gottfriedia</taxon>
    </lineage>
</organism>
<dbReference type="OrthoDB" id="9810023at2"/>
<dbReference type="AlphaFoldDB" id="A0A8J3ALC0"/>
<comment type="caution">
    <text evidence="6">The sequence shown here is derived from an EMBL/GenBank/DDBJ whole genome shotgun (WGS) entry which is preliminary data.</text>
</comment>
<dbReference type="EMBL" id="BMHB01000001">
    <property type="protein sequence ID" value="GGI14859.1"/>
    <property type="molecule type" value="Genomic_DNA"/>
</dbReference>
<evidence type="ECO:0000256" key="4">
    <source>
        <dbReference type="PROSITE-ProRule" id="PRU00335"/>
    </source>
</evidence>
<reference evidence="7" key="1">
    <citation type="journal article" date="2019" name="Int. J. Syst. Evol. Microbiol.">
        <title>The Global Catalogue of Microorganisms (GCM) 10K type strain sequencing project: providing services to taxonomists for standard genome sequencing and annotation.</title>
        <authorList>
            <consortium name="The Broad Institute Genomics Platform"/>
            <consortium name="The Broad Institute Genome Sequencing Center for Infectious Disease"/>
            <person name="Wu L."/>
            <person name="Ma J."/>
        </authorList>
    </citation>
    <scope>NUCLEOTIDE SEQUENCE [LARGE SCALE GENOMIC DNA]</scope>
    <source>
        <strain evidence="7">CGMCC 1.14993</strain>
    </source>
</reference>
<dbReference type="PANTHER" id="PTHR47506:SF3">
    <property type="entry name" value="HTH-TYPE TRANSCRIPTIONAL REGULATOR LMRA"/>
    <property type="match status" value="1"/>
</dbReference>
<protein>
    <submittedName>
        <fullName evidence="6">TetR family transcriptional regulator</fullName>
    </submittedName>
</protein>
<dbReference type="Pfam" id="PF00440">
    <property type="entry name" value="TetR_N"/>
    <property type="match status" value="1"/>
</dbReference>
<dbReference type="PROSITE" id="PS50977">
    <property type="entry name" value="HTH_TETR_2"/>
    <property type="match status" value="1"/>
</dbReference>
<dbReference type="InterPro" id="IPR001647">
    <property type="entry name" value="HTH_TetR"/>
</dbReference>
<dbReference type="SUPFAM" id="SSF46689">
    <property type="entry name" value="Homeodomain-like"/>
    <property type="match status" value="1"/>
</dbReference>
<feature type="domain" description="HTH tetR-type" evidence="5">
    <location>
        <begin position="4"/>
        <end position="64"/>
    </location>
</feature>
<evidence type="ECO:0000256" key="1">
    <source>
        <dbReference type="ARBA" id="ARBA00023015"/>
    </source>
</evidence>
<evidence type="ECO:0000313" key="6">
    <source>
        <dbReference type="EMBL" id="GGI14859.1"/>
    </source>
</evidence>
<dbReference type="GO" id="GO:0003677">
    <property type="term" value="F:DNA binding"/>
    <property type="evidence" value="ECO:0007669"/>
    <property type="project" value="UniProtKB-UniRule"/>
</dbReference>
<dbReference type="PANTHER" id="PTHR47506">
    <property type="entry name" value="TRANSCRIPTIONAL REGULATORY PROTEIN"/>
    <property type="match status" value="1"/>
</dbReference>
<keyword evidence="1" id="KW-0805">Transcription regulation</keyword>
<evidence type="ECO:0000256" key="3">
    <source>
        <dbReference type="ARBA" id="ARBA00023163"/>
    </source>
</evidence>
<evidence type="ECO:0000256" key="2">
    <source>
        <dbReference type="ARBA" id="ARBA00023125"/>
    </source>
</evidence>
<evidence type="ECO:0000313" key="7">
    <source>
        <dbReference type="Proteomes" id="UP000626244"/>
    </source>
</evidence>
<proteinExistence type="predicted"/>
<sequence>MKETNSRDKLLNAASMLFRKQGYNATSLSQITEMSESPRGSVYYYFPGGKEQLAKEAIKETGDKIKNFIKETLSLYESPAIGINEYIKRIARQLEKTDERTTISLVAMSSEVWSTNEILRQICEEVYYDWEQVYVESLINSGYEKEEAKRLSTAIQSIIEGAYTLSLTKKSTEPLYIAGELVVKLLSDHEE</sequence>